<organism evidence="2 3">
    <name type="scientific">Amycolatopsis rubida</name>
    <dbReference type="NCBI Taxonomy" id="112413"/>
    <lineage>
        <taxon>Bacteria</taxon>
        <taxon>Bacillati</taxon>
        <taxon>Actinomycetota</taxon>
        <taxon>Actinomycetes</taxon>
        <taxon>Pseudonocardiales</taxon>
        <taxon>Pseudonocardiaceae</taxon>
        <taxon>Amycolatopsis</taxon>
    </lineage>
</organism>
<dbReference type="EMBL" id="FOWC01000009">
    <property type="protein sequence ID" value="SFQ17544.1"/>
    <property type="molecule type" value="Genomic_DNA"/>
</dbReference>
<dbReference type="AlphaFoldDB" id="A0A1I5WCQ6"/>
<keyword evidence="1" id="KW-0175">Coiled coil</keyword>
<dbReference type="STRING" id="112413.SAMN05421854_109166"/>
<dbReference type="RefSeq" id="WP_093575426.1">
    <property type="nucleotide sequence ID" value="NZ_FOWC01000009.1"/>
</dbReference>
<evidence type="ECO:0000313" key="2">
    <source>
        <dbReference type="EMBL" id="SFQ17544.1"/>
    </source>
</evidence>
<proteinExistence type="predicted"/>
<dbReference type="OrthoDB" id="3372479at2"/>
<sequence length="112" mass="13212">MPRPERSYLPRSYLFFGTYRRDLLDSTVRDLAAQREQHLAALRREIDDTTRMIKTLVRDFSRNDTPSEDFVRDINTERAELHHRKIELEAQLAEAEEANQRAPNPDRSTLCP</sequence>
<dbReference type="Proteomes" id="UP000199137">
    <property type="component" value="Unassembled WGS sequence"/>
</dbReference>
<protein>
    <submittedName>
        <fullName evidence="2">Uncharacterized protein</fullName>
    </submittedName>
</protein>
<gene>
    <name evidence="2" type="ORF">SAMN05421854_109166</name>
</gene>
<accession>A0A1I5WCQ6</accession>
<evidence type="ECO:0000313" key="3">
    <source>
        <dbReference type="Proteomes" id="UP000199137"/>
    </source>
</evidence>
<feature type="coiled-coil region" evidence="1">
    <location>
        <begin position="39"/>
        <end position="98"/>
    </location>
</feature>
<evidence type="ECO:0000256" key="1">
    <source>
        <dbReference type="SAM" id="Coils"/>
    </source>
</evidence>
<reference evidence="2 3" key="1">
    <citation type="submission" date="2016-10" db="EMBL/GenBank/DDBJ databases">
        <authorList>
            <person name="de Groot N.N."/>
        </authorList>
    </citation>
    <scope>NUCLEOTIDE SEQUENCE [LARGE SCALE GENOMIC DNA]</scope>
    <source>
        <strain evidence="2 3">DSM 44637</strain>
    </source>
</reference>
<name>A0A1I5WCQ6_9PSEU</name>